<protein>
    <recommendedName>
        <fullName evidence="4">ZZ-type domain-containing protein</fullName>
    </recommendedName>
</protein>
<proteinExistence type="predicted"/>
<evidence type="ECO:0000313" key="3">
    <source>
        <dbReference type="Proteomes" id="UP000293195"/>
    </source>
</evidence>
<feature type="compositionally biased region" description="Basic and acidic residues" evidence="1">
    <location>
        <begin position="177"/>
        <end position="192"/>
    </location>
</feature>
<sequence>MTDQPTSPSKQGSPRGAMDPPATLGAGRSAKDSTSILIPSPAPAPAPAPAPSTPGRSDRTLLPSTPRASNSPFPTRAPRTPGGSSLTLCTVDESKYSKVTVHTAKCTECDKRNMDTMRRCPGCTFQVCQPCYEKRLKQDKGLLHGNMATPGAAGGGLSTSGGSRAMRKKPLPSTEEIGDKIENEEGPSHMKIETTPAMPKSSAKKRAIKKKAPLDETEESSEDEFEPDDTSPTPSKRRRTGRRRPELTFAESALATALRTPPATRATRKSLPAPTHRAPSSPASDPGNAGTSVGYGPSGFLSSDFMGDKDLYNAGIKPYKDQPLLARREPVNSNPANRIPDIIKRGGKPRPSNQTYHNIQKSLRAKLQQNQVHETDQDETVAHTAEQSVSQDFFLSFFSFLIVNDDGKADKMKKAEQNADPQTVAAFVEKEAARYQNETMDEDENEAILSAMKSAALVWGKQTYKKLDSETQLTVQPGLKLRLDLINKTFREELAKLMGEHADRILSELGVSVEKPVEAPPGQLFKPA</sequence>
<feature type="compositionally biased region" description="Basic residues" evidence="1">
    <location>
        <begin position="202"/>
        <end position="211"/>
    </location>
</feature>
<feature type="compositionally biased region" description="Acidic residues" evidence="1">
    <location>
        <begin position="215"/>
        <end position="229"/>
    </location>
</feature>
<evidence type="ECO:0000313" key="2">
    <source>
        <dbReference type="EMBL" id="RYN90948.1"/>
    </source>
</evidence>
<keyword evidence="3" id="KW-1185">Reference proteome</keyword>
<feature type="compositionally biased region" description="Pro residues" evidence="1">
    <location>
        <begin position="40"/>
        <end position="52"/>
    </location>
</feature>
<organism evidence="2 3">
    <name type="scientific">Alternaria tenuissima</name>
    <dbReference type="NCBI Taxonomy" id="119927"/>
    <lineage>
        <taxon>Eukaryota</taxon>
        <taxon>Fungi</taxon>
        <taxon>Dikarya</taxon>
        <taxon>Ascomycota</taxon>
        <taxon>Pezizomycotina</taxon>
        <taxon>Dothideomycetes</taxon>
        <taxon>Pleosporomycetidae</taxon>
        <taxon>Pleosporales</taxon>
        <taxon>Pleosporineae</taxon>
        <taxon>Pleosporaceae</taxon>
        <taxon>Alternaria</taxon>
        <taxon>Alternaria sect. Alternaria</taxon>
        <taxon>Alternaria alternata complex</taxon>
    </lineage>
</organism>
<feature type="compositionally biased region" description="Polar residues" evidence="1">
    <location>
        <begin position="1"/>
        <end position="12"/>
    </location>
</feature>
<gene>
    <name evidence="2" type="ORF">AA0119_g10878</name>
</gene>
<evidence type="ECO:0008006" key="4">
    <source>
        <dbReference type="Google" id="ProtNLM"/>
    </source>
</evidence>
<dbReference type="Proteomes" id="UP000293195">
    <property type="component" value="Unassembled WGS sequence"/>
</dbReference>
<feature type="region of interest" description="Disordered" evidence="1">
    <location>
        <begin position="144"/>
        <end position="355"/>
    </location>
</feature>
<accession>A0ABY0FVN6</accession>
<feature type="compositionally biased region" description="Low complexity" evidence="1">
    <location>
        <begin position="253"/>
        <end position="265"/>
    </location>
</feature>
<dbReference type="EMBL" id="PDXF01000074">
    <property type="protein sequence ID" value="RYN90948.1"/>
    <property type="molecule type" value="Genomic_DNA"/>
</dbReference>
<comment type="caution">
    <text evidence="2">The sequence shown here is derived from an EMBL/GenBank/DDBJ whole genome shotgun (WGS) entry which is preliminary data.</text>
</comment>
<feature type="compositionally biased region" description="Polar residues" evidence="1">
    <location>
        <begin position="62"/>
        <end position="73"/>
    </location>
</feature>
<evidence type="ECO:0000256" key="1">
    <source>
        <dbReference type="SAM" id="MobiDB-lite"/>
    </source>
</evidence>
<feature type="region of interest" description="Disordered" evidence="1">
    <location>
        <begin position="1"/>
        <end position="90"/>
    </location>
</feature>
<reference evidence="3" key="1">
    <citation type="journal article" date="2019" name="bioRxiv">
        <title>Genomics, evolutionary history and diagnostics of the Alternaria alternata species group including apple and Asian pear pathotypes.</title>
        <authorList>
            <person name="Armitage A.D."/>
            <person name="Cockerton H.M."/>
            <person name="Sreenivasaprasad S."/>
            <person name="Woodhall J.W."/>
            <person name="Lane C.R."/>
            <person name="Harrison R.J."/>
            <person name="Clarkson J.P."/>
        </authorList>
    </citation>
    <scope>NUCLEOTIDE SEQUENCE [LARGE SCALE GENOMIC DNA]</scope>
    <source>
        <strain evidence="3">FERA 635</strain>
    </source>
</reference>
<name>A0ABY0FVN6_9PLEO</name>